<organism evidence="1 2">
    <name type="scientific">Limnovirga soli</name>
    <dbReference type="NCBI Taxonomy" id="2656915"/>
    <lineage>
        <taxon>Bacteria</taxon>
        <taxon>Pseudomonadati</taxon>
        <taxon>Bacteroidota</taxon>
        <taxon>Chitinophagia</taxon>
        <taxon>Chitinophagales</taxon>
        <taxon>Chitinophagaceae</taxon>
        <taxon>Limnovirga</taxon>
    </lineage>
</organism>
<name>A0A8J8FB54_9BACT</name>
<sequence>MPHAIVKDRQNLLDVALIGHGDAGSVFAMAMLNGISITDDIPSGTFVELSDISNASIVNGLIARGARPATAIQFNEFALLGNAAVYSVRPNFTDADKVFVADKQNLLDVQVLTTGDLSGLFTMALLNGIGITDDISSGQKLTKAVAFDADVVNVLNERKARPATAIEPGIEVLEGIDYWAIDVDFVVQ</sequence>
<proteinExistence type="predicted"/>
<comment type="caution">
    <text evidence="1">The sequence shown here is derived from an EMBL/GenBank/DDBJ whole genome shotgun (WGS) entry which is preliminary data.</text>
</comment>
<reference evidence="1" key="1">
    <citation type="submission" date="2019-10" db="EMBL/GenBank/DDBJ databases">
        <title>Draft genome sequence of Panacibacter sp. KCS-6.</title>
        <authorList>
            <person name="Yim K.J."/>
        </authorList>
    </citation>
    <scope>NUCLEOTIDE SEQUENCE</scope>
    <source>
        <strain evidence="1">KCS-6</strain>
    </source>
</reference>
<gene>
    <name evidence="1" type="ORF">GD597_03540</name>
</gene>
<keyword evidence="2" id="KW-1185">Reference proteome</keyword>
<evidence type="ECO:0000313" key="1">
    <source>
        <dbReference type="EMBL" id="NNV54520.1"/>
    </source>
</evidence>
<evidence type="ECO:0000313" key="2">
    <source>
        <dbReference type="Proteomes" id="UP000598971"/>
    </source>
</evidence>
<protein>
    <submittedName>
        <fullName evidence="1">Uncharacterized protein</fullName>
    </submittedName>
</protein>
<dbReference type="Proteomes" id="UP000598971">
    <property type="component" value="Unassembled WGS sequence"/>
</dbReference>
<accession>A0A8J8FB54</accession>
<dbReference type="EMBL" id="WHPF01000002">
    <property type="protein sequence ID" value="NNV54520.1"/>
    <property type="molecule type" value="Genomic_DNA"/>
</dbReference>
<dbReference type="AlphaFoldDB" id="A0A8J8FB54"/>
<dbReference type="RefSeq" id="WP_171606437.1">
    <property type="nucleotide sequence ID" value="NZ_WHPF01000002.1"/>
</dbReference>